<evidence type="ECO:0000259" key="6">
    <source>
        <dbReference type="Pfam" id="PF08281"/>
    </source>
</evidence>
<dbReference type="InterPro" id="IPR007627">
    <property type="entry name" value="RNA_pol_sigma70_r2"/>
</dbReference>
<dbReference type="InterPro" id="IPR014284">
    <property type="entry name" value="RNA_pol_sigma-70_dom"/>
</dbReference>
<protein>
    <submittedName>
        <fullName evidence="7">RNA polymerase subunit sigma24</fullName>
    </submittedName>
</protein>
<evidence type="ECO:0000256" key="2">
    <source>
        <dbReference type="ARBA" id="ARBA00023015"/>
    </source>
</evidence>
<evidence type="ECO:0000313" key="7">
    <source>
        <dbReference type="EMBL" id="OSQ47425.1"/>
    </source>
</evidence>
<dbReference type="PANTHER" id="PTHR43133">
    <property type="entry name" value="RNA POLYMERASE ECF-TYPE SIGMA FACTO"/>
    <property type="match status" value="1"/>
</dbReference>
<evidence type="ECO:0000256" key="4">
    <source>
        <dbReference type="ARBA" id="ARBA00023163"/>
    </source>
</evidence>
<evidence type="ECO:0000313" key="8">
    <source>
        <dbReference type="Proteomes" id="UP000193396"/>
    </source>
</evidence>
<name>A0A1Y2LA65_9PROT</name>
<dbReference type="Pfam" id="PF08281">
    <property type="entry name" value="Sigma70_r4_2"/>
    <property type="match status" value="1"/>
</dbReference>
<dbReference type="EMBL" id="JFKB01000008">
    <property type="protein sequence ID" value="OSQ47425.1"/>
    <property type="molecule type" value="Genomic_DNA"/>
</dbReference>
<dbReference type="SUPFAM" id="SSF88946">
    <property type="entry name" value="Sigma2 domain of RNA polymerase sigma factors"/>
    <property type="match status" value="1"/>
</dbReference>
<dbReference type="InterPro" id="IPR013325">
    <property type="entry name" value="RNA_pol_sigma_r2"/>
</dbReference>
<comment type="similarity">
    <text evidence="1">Belongs to the sigma-70 factor family. ECF subfamily.</text>
</comment>
<organism evidence="7 8">
    <name type="scientific">Thalassospira alkalitolerans</name>
    <dbReference type="NCBI Taxonomy" id="1293890"/>
    <lineage>
        <taxon>Bacteria</taxon>
        <taxon>Pseudomonadati</taxon>
        <taxon>Pseudomonadota</taxon>
        <taxon>Alphaproteobacteria</taxon>
        <taxon>Rhodospirillales</taxon>
        <taxon>Thalassospiraceae</taxon>
        <taxon>Thalassospira</taxon>
    </lineage>
</organism>
<keyword evidence="8" id="KW-1185">Reference proteome</keyword>
<comment type="caution">
    <text evidence="7">The sequence shown here is derived from an EMBL/GenBank/DDBJ whole genome shotgun (WGS) entry which is preliminary data.</text>
</comment>
<dbReference type="GO" id="GO:0003677">
    <property type="term" value="F:DNA binding"/>
    <property type="evidence" value="ECO:0007669"/>
    <property type="project" value="InterPro"/>
</dbReference>
<feature type="domain" description="RNA polymerase sigma factor 70 region 4 type 2" evidence="6">
    <location>
        <begin position="112"/>
        <end position="163"/>
    </location>
</feature>
<reference evidence="7 8" key="1">
    <citation type="submission" date="2014-03" db="EMBL/GenBank/DDBJ databases">
        <title>The draft genome sequence of Thalassospira alkalitolerans JCM 18968.</title>
        <authorList>
            <person name="Lai Q."/>
            <person name="Shao Z."/>
        </authorList>
    </citation>
    <scope>NUCLEOTIDE SEQUENCE [LARGE SCALE GENOMIC DNA]</scope>
    <source>
        <strain evidence="7 8">JCM 18968</strain>
    </source>
</reference>
<feature type="domain" description="RNA polymerase sigma-70 region 2" evidence="5">
    <location>
        <begin position="11"/>
        <end position="76"/>
    </location>
</feature>
<dbReference type="InterPro" id="IPR013249">
    <property type="entry name" value="RNA_pol_sigma70_r4_t2"/>
</dbReference>
<dbReference type="NCBIfam" id="TIGR02937">
    <property type="entry name" value="sigma70-ECF"/>
    <property type="match status" value="1"/>
</dbReference>
<dbReference type="SUPFAM" id="SSF88659">
    <property type="entry name" value="Sigma3 and sigma4 domains of RNA polymerase sigma factors"/>
    <property type="match status" value="1"/>
</dbReference>
<dbReference type="GO" id="GO:0016987">
    <property type="term" value="F:sigma factor activity"/>
    <property type="evidence" value="ECO:0007669"/>
    <property type="project" value="UniProtKB-KW"/>
</dbReference>
<keyword evidence="2" id="KW-0805">Transcription regulation</keyword>
<keyword evidence="3" id="KW-0731">Sigma factor</keyword>
<dbReference type="InterPro" id="IPR036388">
    <property type="entry name" value="WH-like_DNA-bd_sf"/>
</dbReference>
<dbReference type="InterPro" id="IPR039425">
    <property type="entry name" value="RNA_pol_sigma-70-like"/>
</dbReference>
<evidence type="ECO:0000259" key="5">
    <source>
        <dbReference type="Pfam" id="PF04542"/>
    </source>
</evidence>
<gene>
    <name evidence="7" type="ORF">TALK_12845</name>
</gene>
<sequence length="170" mass="19359">MGQKPSNLDIFVTHRRALLNYASSIIGSRSHAEDVVQEAWLRFHEASKGRFLEDSKSYLFRIVRNLAFDGRRRMKRESQIITDDDFDTAANACTDRVVSPETVALYKDEYALVMNALAQLPDRTRIAFEMHRFGGAKLREIAAALDISLPLAHRLVTDAVQHCKEQLGWP</sequence>
<dbReference type="GO" id="GO:0006352">
    <property type="term" value="P:DNA-templated transcription initiation"/>
    <property type="evidence" value="ECO:0007669"/>
    <property type="project" value="InterPro"/>
</dbReference>
<dbReference type="Gene3D" id="1.10.1740.10">
    <property type="match status" value="1"/>
</dbReference>
<dbReference type="Pfam" id="PF04542">
    <property type="entry name" value="Sigma70_r2"/>
    <property type="match status" value="1"/>
</dbReference>
<dbReference type="InterPro" id="IPR013324">
    <property type="entry name" value="RNA_pol_sigma_r3/r4-like"/>
</dbReference>
<keyword evidence="4" id="KW-0804">Transcription</keyword>
<dbReference type="STRING" id="1293890.TALK_12845"/>
<evidence type="ECO:0000256" key="3">
    <source>
        <dbReference type="ARBA" id="ARBA00023082"/>
    </source>
</evidence>
<proteinExistence type="inferred from homology"/>
<dbReference type="Proteomes" id="UP000193396">
    <property type="component" value="Unassembled WGS sequence"/>
</dbReference>
<dbReference type="AlphaFoldDB" id="A0A1Y2LA65"/>
<evidence type="ECO:0000256" key="1">
    <source>
        <dbReference type="ARBA" id="ARBA00010641"/>
    </source>
</evidence>
<accession>A0A1Y2LA65</accession>
<dbReference type="PANTHER" id="PTHR43133:SF63">
    <property type="entry name" value="RNA POLYMERASE SIGMA FACTOR FECI-RELATED"/>
    <property type="match status" value="1"/>
</dbReference>
<dbReference type="Gene3D" id="1.10.10.10">
    <property type="entry name" value="Winged helix-like DNA-binding domain superfamily/Winged helix DNA-binding domain"/>
    <property type="match status" value="1"/>
</dbReference>